<feature type="region of interest" description="Disordered" evidence="1">
    <location>
        <begin position="239"/>
        <end position="262"/>
    </location>
</feature>
<gene>
    <name evidence="2" type="ORF">SAMN06265367_106245</name>
</gene>
<reference evidence="2 3" key="1">
    <citation type="submission" date="2017-05" db="EMBL/GenBank/DDBJ databases">
        <authorList>
            <person name="Varghese N."/>
            <person name="Submissions S."/>
        </authorList>
    </citation>
    <scope>NUCLEOTIDE SEQUENCE [LARGE SCALE GENOMIC DNA]</scope>
    <source>
        <strain evidence="2 3">DSM 15360</strain>
    </source>
</reference>
<evidence type="ECO:0008006" key="4">
    <source>
        <dbReference type="Google" id="ProtNLM"/>
    </source>
</evidence>
<dbReference type="EMBL" id="FXUA01000006">
    <property type="protein sequence ID" value="SMP30067.1"/>
    <property type="molecule type" value="Genomic_DNA"/>
</dbReference>
<feature type="region of interest" description="Disordered" evidence="1">
    <location>
        <begin position="42"/>
        <end position="62"/>
    </location>
</feature>
<dbReference type="Proteomes" id="UP001157915">
    <property type="component" value="Unassembled WGS sequence"/>
</dbReference>
<protein>
    <recommendedName>
        <fullName evidence="4">SprT-like domain-containing protein</fullName>
    </recommendedName>
</protein>
<evidence type="ECO:0000313" key="3">
    <source>
        <dbReference type="Proteomes" id="UP001157915"/>
    </source>
</evidence>
<sequence length="500" mass="56071">MAVFMGLLASSCIEQELEEVSKLENSDIVAAKSWYEGFENQNRGQENARKVNNGKGKPDWSKSKVYHQSDGKKVIEVQFDFEEIAIPKHLKTDKLEKTSVLQTLILFPKQDGRYVPYFLNIYPDSPDKKFKLKDFMEGGYQKIPTDFSGVYRFYRWNGDFISGWRVKDGVKTHRIKDLKTQEKKGAGTSARTSNFQLYCYVVETTWFQYTCFEGIGCTTPEEIGTTTNGMECELVMAPPTPGDTGGGGGGGGDPTPTDEECEVPEGNLEGVTVDCDEDEEINLAKLSTCHKLIVNQLIGSTQEGFKRIFEKFSGSLLPPYNFNVKFEYGDCPNSAAGCTQPFLVNNEAKITLNKSILSRASDLSIGRTILHEILHAYFLFLEDFPSANQDLNSLLNYYISKYNVSGNINYNPIHHNLFVENMFLNDIAVELRYFAESLGYPSSVLDNNDFFMDMAWAGLTDTDVYNSLSSAKKVRINSVYYSELTGSHKGVVSIGTKACE</sequence>
<proteinExistence type="predicted"/>
<evidence type="ECO:0000313" key="2">
    <source>
        <dbReference type="EMBL" id="SMP30067.1"/>
    </source>
</evidence>
<evidence type="ECO:0000256" key="1">
    <source>
        <dbReference type="SAM" id="MobiDB-lite"/>
    </source>
</evidence>
<comment type="caution">
    <text evidence="2">The sequence shown here is derived from an EMBL/GenBank/DDBJ whole genome shotgun (WGS) entry which is preliminary data.</text>
</comment>
<accession>A0ABY1PAD8</accession>
<feature type="compositionally biased region" description="Gly residues" evidence="1">
    <location>
        <begin position="243"/>
        <end position="253"/>
    </location>
</feature>
<name>A0ABY1PAD8_9BACT</name>
<organism evidence="2 3">
    <name type="scientific">Algoriphagus winogradskyi</name>
    <dbReference type="NCBI Taxonomy" id="237017"/>
    <lineage>
        <taxon>Bacteria</taxon>
        <taxon>Pseudomonadati</taxon>
        <taxon>Bacteroidota</taxon>
        <taxon>Cytophagia</taxon>
        <taxon>Cytophagales</taxon>
        <taxon>Cyclobacteriaceae</taxon>
        <taxon>Algoriphagus</taxon>
    </lineage>
</organism>
<keyword evidence="3" id="KW-1185">Reference proteome</keyword>